<organism evidence="6 7">
    <name type="scientific">Thermoflexibacter ruber</name>
    <dbReference type="NCBI Taxonomy" id="1003"/>
    <lineage>
        <taxon>Bacteria</taxon>
        <taxon>Pseudomonadati</taxon>
        <taxon>Bacteroidota</taxon>
        <taxon>Cytophagia</taxon>
        <taxon>Cytophagales</taxon>
        <taxon>Thermoflexibacteraceae</taxon>
        <taxon>Thermoflexibacter</taxon>
    </lineage>
</organism>
<dbReference type="InterPro" id="IPR041492">
    <property type="entry name" value="HAD_2"/>
</dbReference>
<dbReference type="InterPro" id="IPR023214">
    <property type="entry name" value="HAD_sf"/>
</dbReference>
<reference evidence="7" key="1">
    <citation type="submission" date="2016-10" db="EMBL/GenBank/DDBJ databases">
        <authorList>
            <person name="Varghese N."/>
            <person name="Submissions S."/>
        </authorList>
    </citation>
    <scope>NUCLEOTIDE SEQUENCE [LARGE SCALE GENOMIC DNA]</scope>
    <source>
        <strain>GEY</strain>
        <strain evidence="7">DSM 9560</strain>
    </source>
</reference>
<dbReference type="STRING" id="1003.SAMN04488541_102943"/>
<accession>A0A1I2IC71</accession>
<dbReference type="OrthoDB" id="9797743at2"/>
<dbReference type="Gene3D" id="3.40.50.1000">
    <property type="entry name" value="HAD superfamily/HAD-like"/>
    <property type="match status" value="1"/>
</dbReference>
<evidence type="ECO:0000256" key="1">
    <source>
        <dbReference type="ARBA" id="ARBA00001946"/>
    </source>
</evidence>
<dbReference type="Proteomes" id="UP000199513">
    <property type="component" value="Unassembled WGS sequence"/>
</dbReference>
<dbReference type="SFLD" id="SFLDG01135">
    <property type="entry name" value="C1.5.6:_HAD__Beta-PGM__Phospha"/>
    <property type="match status" value="1"/>
</dbReference>
<name>A0A1I2IC71_9BACT</name>
<dbReference type="EMBL" id="FONY01000029">
    <property type="protein sequence ID" value="SFF38121.1"/>
    <property type="molecule type" value="Genomic_DNA"/>
</dbReference>
<comment type="cofactor">
    <cofactor evidence="1">
        <name>Mg(2+)</name>
        <dbReference type="ChEBI" id="CHEBI:18420"/>
    </cofactor>
</comment>
<dbReference type="InterPro" id="IPR023198">
    <property type="entry name" value="PGP-like_dom2"/>
</dbReference>
<dbReference type="InterPro" id="IPR051600">
    <property type="entry name" value="Beta-PGM-like"/>
</dbReference>
<dbReference type="SUPFAM" id="SSF56784">
    <property type="entry name" value="HAD-like"/>
    <property type="match status" value="1"/>
</dbReference>
<dbReference type="InterPro" id="IPR006439">
    <property type="entry name" value="HAD-SF_hydro_IA"/>
</dbReference>
<dbReference type="AlphaFoldDB" id="A0A1I2IC71"/>
<evidence type="ECO:0000313" key="6">
    <source>
        <dbReference type="EMBL" id="SFF38121.1"/>
    </source>
</evidence>
<sequence length="221" mass="25085">MKPQFAVIFDMDGVLVDSNPYHKTSIELFLKKHHFSFTDEELKQKVWGRMNKEWLKVVFGDALSEAEIYQLGLDKELLYRQMYEKDIKEVKGLSDFLTLLSNHQVPCAVATSAPRVNVDFVFEHLQIGHFFSTILDDSHVKEGKPHPEIYLKTAQVIGFLPSQCIVFEDSLAGTTSAKNAGTKVIGITTTHTKEELQPTTHLVIDDFTQLSMEDLVKLISL</sequence>
<keyword evidence="7" id="KW-1185">Reference proteome</keyword>
<protein>
    <submittedName>
        <fullName evidence="6">Haloacid dehalogenase superfamily, subfamily IA, variant 3 with third motif having DD or ED</fullName>
    </submittedName>
</protein>
<dbReference type="GO" id="GO:0046872">
    <property type="term" value="F:metal ion binding"/>
    <property type="evidence" value="ECO:0007669"/>
    <property type="project" value="UniProtKB-KW"/>
</dbReference>
<dbReference type="InterPro" id="IPR036412">
    <property type="entry name" value="HAD-like_sf"/>
</dbReference>
<keyword evidence="5" id="KW-0119">Carbohydrate metabolism</keyword>
<evidence type="ECO:0000256" key="3">
    <source>
        <dbReference type="ARBA" id="ARBA00022723"/>
    </source>
</evidence>
<keyword evidence="4" id="KW-0460">Magnesium</keyword>
<dbReference type="RefSeq" id="WP_091548324.1">
    <property type="nucleotide sequence ID" value="NZ_FONY01000029.1"/>
</dbReference>
<dbReference type="CDD" id="cd07505">
    <property type="entry name" value="HAD_BPGM-like"/>
    <property type="match status" value="1"/>
</dbReference>
<evidence type="ECO:0000256" key="5">
    <source>
        <dbReference type="ARBA" id="ARBA00023277"/>
    </source>
</evidence>
<dbReference type="NCBIfam" id="TIGR01509">
    <property type="entry name" value="HAD-SF-IA-v3"/>
    <property type="match status" value="1"/>
</dbReference>
<dbReference type="GO" id="GO:0003824">
    <property type="term" value="F:catalytic activity"/>
    <property type="evidence" value="ECO:0007669"/>
    <property type="project" value="UniProtKB-ARBA"/>
</dbReference>
<dbReference type="SFLD" id="SFLDG01129">
    <property type="entry name" value="C1.5:_HAD__Beta-PGM__Phosphata"/>
    <property type="match status" value="1"/>
</dbReference>
<evidence type="ECO:0000256" key="4">
    <source>
        <dbReference type="ARBA" id="ARBA00022842"/>
    </source>
</evidence>
<dbReference type="Gene3D" id="1.10.150.240">
    <property type="entry name" value="Putative phosphatase, domain 2"/>
    <property type="match status" value="1"/>
</dbReference>
<evidence type="ECO:0000256" key="2">
    <source>
        <dbReference type="ARBA" id="ARBA00006171"/>
    </source>
</evidence>
<dbReference type="PANTHER" id="PTHR46193">
    <property type="entry name" value="6-PHOSPHOGLUCONATE PHOSPHATASE"/>
    <property type="match status" value="1"/>
</dbReference>
<proteinExistence type="inferred from homology"/>
<gene>
    <name evidence="6" type="ORF">SAMN04488541_102943</name>
</gene>
<keyword evidence="3" id="KW-0479">Metal-binding</keyword>
<evidence type="ECO:0000313" key="7">
    <source>
        <dbReference type="Proteomes" id="UP000199513"/>
    </source>
</evidence>
<dbReference type="SFLD" id="SFLDS00003">
    <property type="entry name" value="Haloacid_Dehalogenase"/>
    <property type="match status" value="1"/>
</dbReference>
<dbReference type="Pfam" id="PF13419">
    <property type="entry name" value="HAD_2"/>
    <property type="match status" value="1"/>
</dbReference>
<dbReference type="PANTHER" id="PTHR46193:SF18">
    <property type="entry name" value="HEXITOL PHOSPHATASE B"/>
    <property type="match status" value="1"/>
</dbReference>
<comment type="similarity">
    <text evidence="2">Belongs to the HAD-like hydrolase superfamily. CbbY/CbbZ/Gph/YieH family.</text>
</comment>